<name>A0ABS2K2P6_9GAMM</name>
<keyword evidence="1" id="KW-0732">Signal</keyword>
<dbReference type="Proteomes" id="UP001430149">
    <property type="component" value="Unassembled WGS sequence"/>
</dbReference>
<accession>A0ABS2K2P6</accession>
<reference evidence="3" key="1">
    <citation type="submission" date="2020-10" db="EMBL/GenBank/DDBJ databases">
        <title>Phylogeny of dyella-like bacteria.</title>
        <authorList>
            <person name="Fu J."/>
        </authorList>
    </citation>
    <scope>NUCLEOTIDE SEQUENCE</scope>
    <source>
        <strain evidence="3">DHOC52</strain>
    </source>
</reference>
<sequence>MCHLSLFATLLLLMLAAPLRASSPSNDEASFLASLQLGPAPQVRYLDSNGRPLDYAAFTRQLQQRRSYSMTGDRQSGTAVLRIRPPGAHAGEPGRFAFGRGDAFPPFALPSLRGGTQRLSDFHGRYTLISFFFAECAPCIAEVPTLNAYARAHGDMNFVSITFDDADTARAFVRERGLTWRVLYDGEALTDTLGVGIYPTLMLIDPSGHVAGSAVGMSMQDDPAKRLADLSDWIEQWKQAASPAGR</sequence>
<feature type="chain" id="PRO_5046114725" evidence="1">
    <location>
        <begin position="22"/>
        <end position="246"/>
    </location>
</feature>
<feature type="domain" description="Thioredoxin" evidence="2">
    <location>
        <begin position="98"/>
        <end position="242"/>
    </location>
</feature>
<dbReference type="PANTHER" id="PTHR42852">
    <property type="entry name" value="THIOL:DISULFIDE INTERCHANGE PROTEIN DSBE"/>
    <property type="match status" value="1"/>
</dbReference>
<feature type="signal peptide" evidence="1">
    <location>
        <begin position="1"/>
        <end position="21"/>
    </location>
</feature>
<dbReference type="CDD" id="cd02966">
    <property type="entry name" value="TlpA_like_family"/>
    <property type="match status" value="1"/>
</dbReference>
<dbReference type="RefSeq" id="WP_204681027.1">
    <property type="nucleotide sequence ID" value="NZ_BSNR01000015.1"/>
</dbReference>
<evidence type="ECO:0000259" key="2">
    <source>
        <dbReference type="PROSITE" id="PS51352"/>
    </source>
</evidence>
<evidence type="ECO:0000313" key="3">
    <source>
        <dbReference type="EMBL" id="MBM7125508.1"/>
    </source>
</evidence>
<dbReference type="PANTHER" id="PTHR42852:SF18">
    <property type="entry name" value="CHROMOSOME UNDETERMINED SCAFFOLD_47, WHOLE GENOME SHOTGUN SEQUENCE"/>
    <property type="match status" value="1"/>
</dbReference>
<dbReference type="SUPFAM" id="SSF52833">
    <property type="entry name" value="Thioredoxin-like"/>
    <property type="match status" value="1"/>
</dbReference>
<organism evidence="3 4">
    <name type="scientific">Dyella flava</name>
    <dbReference type="NCBI Taxonomy" id="1920170"/>
    <lineage>
        <taxon>Bacteria</taxon>
        <taxon>Pseudomonadati</taxon>
        <taxon>Pseudomonadota</taxon>
        <taxon>Gammaproteobacteria</taxon>
        <taxon>Lysobacterales</taxon>
        <taxon>Rhodanobacteraceae</taxon>
        <taxon>Dyella</taxon>
    </lineage>
</organism>
<dbReference type="Gene3D" id="3.40.30.10">
    <property type="entry name" value="Glutaredoxin"/>
    <property type="match status" value="1"/>
</dbReference>
<dbReference type="InterPro" id="IPR000866">
    <property type="entry name" value="AhpC/TSA"/>
</dbReference>
<dbReference type="InterPro" id="IPR036249">
    <property type="entry name" value="Thioredoxin-like_sf"/>
</dbReference>
<gene>
    <name evidence="3" type="ORF">ISP19_08960</name>
</gene>
<evidence type="ECO:0000313" key="4">
    <source>
        <dbReference type="Proteomes" id="UP001430149"/>
    </source>
</evidence>
<protein>
    <submittedName>
        <fullName evidence="3">TlpA family protein disulfide reductase</fullName>
    </submittedName>
</protein>
<dbReference type="PROSITE" id="PS51352">
    <property type="entry name" value="THIOREDOXIN_2"/>
    <property type="match status" value="1"/>
</dbReference>
<proteinExistence type="predicted"/>
<dbReference type="InterPro" id="IPR013766">
    <property type="entry name" value="Thioredoxin_domain"/>
</dbReference>
<keyword evidence="4" id="KW-1185">Reference proteome</keyword>
<dbReference type="Pfam" id="PF00578">
    <property type="entry name" value="AhpC-TSA"/>
    <property type="match status" value="1"/>
</dbReference>
<evidence type="ECO:0000256" key="1">
    <source>
        <dbReference type="SAM" id="SignalP"/>
    </source>
</evidence>
<comment type="caution">
    <text evidence="3">The sequence shown here is derived from an EMBL/GenBank/DDBJ whole genome shotgun (WGS) entry which is preliminary data.</text>
</comment>
<dbReference type="InterPro" id="IPR050553">
    <property type="entry name" value="Thioredoxin_ResA/DsbE_sf"/>
</dbReference>
<dbReference type="EMBL" id="JADIKE010000034">
    <property type="protein sequence ID" value="MBM7125508.1"/>
    <property type="molecule type" value="Genomic_DNA"/>
</dbReference>